<dbReference type="SMART" id="SM00388">
    <property type="entry name" value="HisKA"/>
    <property type="match status" value="1"/>
</dbReference>
<dbReference type="GO" id="GO:0000155">
    <property type="term" value="F:phosphorelay sensor kinase activity"/>
    <property type="evidence" value="ECO:0007669"/>
    <property type="project" value="InterPro"/>
</dbReference>
<dbReference type="CDD" id="cd17546">
    <property type="entry name" value="REC_hyHK_CKI1_RcsC-like"/>
    <property type="match status" value="1"/>
</dbReference>
<dbReference type="InterPro" id="IPR003594">
    <property type="entry name" value="HATPase_dom"/>
</dbReference>
<dbReference type="InterPro" id="IPR011006">
    <property type="entry name" value="CheY-like_superfamily"/>
</dbReference>
<dbReference type="EMBL" id="MFNF01000043">
    <property type="protein sequence ID" value="OGH00699.1"/>
    <property type="molecule type" value="Genomic_DNA"/>
</dbReference>
<dbReference type="PROSITE" id="PS50109">
    <property type="entry name" value="HIS_KIN"/>
    <property type="match status" value="1"/>
</dbReference>
<gene>
    <name evidence="11" type="ORF">A2557_03435</name>
</gene>
<dbReference type="Pfam" id="PF12974">
    <property type="entry name" value="Phosphonate-bd"/>
    <property type="match status" value="1"/>
</dbReference>
<evidence type="ECO:0000256" key="4">
    <source>
        <dbReference type="ARBA" id="ARBA00023012"/>
    </source>
</evidence>
<evidence type="ECO:0000313" key="12">
    <source>
        <dbReference type="Proteomes" id="UP000177583"/>
    </source>
</evidence>
<feature type="region of interest" description="Disordered" evidence="7">
    <location>
        <begin position="1"/>
        <end position="21"/>
    </location>
</feature>
<dbReference type="SMART" id="SM00448">
    <property type="entry name" value="REC"/>
    <property type="match status" value="1"/>
</dbReference>
<feature type="transmembrane region" description="Helical" evidence="8">
    <location>
        <begin position="340"/>
        <end position="364"/>
    </location>
</feature>
<dbReference type="CDD" id="cd00082">
    <property type="entry name" value="HisKA"/>
    <property type="match status" value="1"/>
</dbReference>
<protein>
    <recommendedName>
        <fullName evidence="2">histidine kinase</fullName>
        <ecNumber evidence="2">2.7.13.3</ecNumber>
    </recommendedName>
</protein>
<keyword evidence="8" id="KW-0812">Transmembrane</keyword>
<dbReference type="AlphaFoldDB" id="A0A1F6GRK5"/>
<dbReference type="EC" id="2.7.13.3" evidence="2"/>
<sequence length="756" mass="82458">MTGPNRAQPLHPDGRMSLAPRLKTDPPQLRLVGLLLLCLWGFPWVSVAQGAEQVAIGVLSYRSKAETLAQWEKTALYLSQALPEYRFKIWPLSAAELEEGCRSGVLDLVLTNPAHYISLEVQSGASRIATLQRQEAGAPLGQFGAVIFTAKATKIKSLEELKGRLLVAASPESLGGYLAGLELLVDQELDPAQDLGGLRFTGMPQDLVVTAVLSGSADAGIVRTGVLEKMAQQGRIRLEQVVVLNPQKSAGFPYLLSSPLYSEWPLAKLPRLPMPLAKRILVALLTQETQAPGSLGPEVSGWLPAQNYQEVHRLLKKLQLGPYRQSGEVSLRAFAQTYRWQLVLGLMVLLLVLGFAWKNFLVTLRLKREINRRRKTERNLESAKLDAERANQSKSLFLSNLSHELRTPMNGILGLSLWLKETELDREQRSSLALLTQSAQGLMAVIDELLDFTQLEQGQMVLRPENFDLAKTLNNLKDLYGIEAEAKGLLLTLSLDPKLPVWVRGDKNRLVQALGCLLANALKFTKAGGIKLTAQTQDSGLISLEVADTGIGINKEQQALILAPFAQVDRSATKAQGGVGLGLTLAQRLARLMGGELTLTSALGQGSRFVLTLPLPAASAPELPQPLEPPNLLGKRLLLVEDNQVNRKVMQKVLEKTQASVQEAVNGQEAVILLQQKPFDLVLMDLQMPVLDGLSAIKLVRSGASQALNPQIPIVALTANSLVDGKKEAFTAGVNDYLSKPVNAQALYEVLRRHLS</sequence>
<evidence type="ECO:0000313" key="11">
    <source>
        <dbReference type="EMBL" id="OGH00699.1"/>
    </source>
</evidence>
<dbReference type="CDD" id="cd16922">
    <property type="entry name" value="HATPase_EvgS-ArcB-TorS-like"/>
    <property type="match status" value="1"/>
</dbReference>
<keyword evidence="8" id="KW-1133">Transmembrane helix</keyword>
<dbReference type="Gene3D" id="1.10.287.130">
    <property type="match status" value="1"/>
</dbReference>
<dbReference type="Gene3D" id="3.30.565.10">
    <property type="entry name" value="Histidine kinase-like ATPase, C-terminal domain"/>
    <property type="match status" value="1"/>
</dbReference>
<keyword evidence="3 5" id="KW-0597">Phosphoprotein</keyword>
<dbReference type="Gene3D" id="3.40.190.10">
    <property type="entry name" value="Periplasmic binding protein-like II"/>
    <property type="match status" value="2"/>
</dbReference>
<dbReference type="SMART" id="SM00387">
    <property type="entry name" value="HATPase_c"/>
    <property type="match status" value="1"/>
</dbReference>
<evidence type="ECO:0000259" key="9">
    <source>
        <dbReference type="PROSITE" id="PS50109"/>
    </source>
</evidence>
<dbReference type="InterPro" id="IPR003661">
    <property type="entry name" value="HisK_dim/P_dom"/>
</dbReference>
<dbReference type="PANTHER" id="PTHR45339:SF1">
    <property type="entry name" value="HYBRID SIGNAL TRANSDUCTION HISTIDINE KINASE J"/>
    <property type="match status" value="1"/>
</dbReference>
<dbReference type="Proteomes" id="UP000177583">
    <property type="component" value="Unassembled WGS sequence"/>
</dbReference>
<organism evidence="11 12">
    <name type="scientific">Candidatus Lambdaproteobacteria bacterium RIFOXYD2_FULL_56_26</name>
    <dbReference type="NCBI Taxonomy" id="1817773"/>
    <lineage>
        <taxon>Bacteria</taxon>
        <taxon>Pseudomonadati</taxon>
        <taxon>Pseudomonadota</taxon>
        <taxon>Candidatus Lambdaproteobacteria</taxon>
    </lineage>
</organism>
<dbReference type="InterPro" id="IPR036890">
    <property type="entry name" value="HATPase_C_sf"/>
</dbReference>
<name>A0A1F6GRK5_9PROT</name>
<dbReference type="PANTHER" id="PTHR45339">
    <property type="entry name" value="HYBRID SIGNAL TRANSDUCTION HISTIDINE KINASE J"/>
    <property type="match status" value="1"/>
</dbReference>
<feature type="domain" description="Response regulatory" evidence="10">
    <location>
        <begin position="636"/>
        <end position="755"/>
    </location>
</feature>
<dbReference type="PROSITE" id="PS50110">
    <property type="entry name" value="RESPONSE_REGULATORY"/>
    <property type="match status" value="1"/>
</dbReference>
<dbReference type="Pfam" id="PF00512">
    <property type="entry name" value="HisKA"/>
    <property type="match status" value="1"/>
</dbReference>
<dbReference type="SUPFAM" id="SSF47384">
    <property type="entry name" value="Homodimeric domain of signal transducing histidine kinase"/>
    <property type="match status" value="1"/>
</dbReference>
<evidence type="ECO:0000256" key="7">
    <source>
        <dbReference type="SAM" id="MobiDB-lite"/>
    </source>
</evidence>
<dbReference type="InterPro" id="IPR036097">
    <property type="entry name" value="HisK_dim/P_sf"/>
</dbReference>
<dbReference type="FunFam" id="3.30.565.10:FF:000010">
    <property type="entry name" value="Sensor histidine kinase RcsC"/>
    <property type="match status" value="1"/>
</dbReference>
<dbReference type="SUPFAM" id="SSF52172">
    <property type="entry name" value="CheY-like"/>
    <property type="match status" value="1"/>
</dbReference>
<feature type="modified residue" description="4-aspartylphosphate" evidence="5">
    <location>
        <position position="685"/>
    </location>
</feature>
<dbReference type="InterPro" id="IPR005467">
    <property type="entry name" value="His_kinase_dom"/>
</dbReference>
<reference evidence="11 12" key="1">
    <citation type="journal article" date="2016" name="Nat. Commun.">
        <title>Thousands of microbial genomes shed light on interconnected biogeochemical processes in an aquifer system.</title>
        <authorList>
            <person name="Anantharaman K."/>
            <person name="Brown C.T."/>
            <person name="Hug L.A."/>
            <person name="Sharon I."/>
            <person name="Castelle C.J."/>
            <person name="Probst A.J."/>
            <person name="Thomas B.C."/>
            <person name="Singh A."/>
            <person name="Wilkins M.J."/>
            <person name="Karaoz U."/>
            <person name="Brodie E.L."/>
            <person name="Williams K.H."/>
            <person name="Hubbard S.S."/>
            <person name="Banfield J.F."/>
        </authorList>
    </citation>
    <scope>NUCLEOTIDE SEQUENCE [LARGE SCALE GENOMIC DNA]</scope>
</reference>
<feature type="domain" description="Histidine kinase" evidence="9">
    <location>
        <begin position="400"/>
        <end position="617"/>
    </location>
</feature>
<dbReference type="PRINTS" id="PR00344">
    <property type="entry name" value="BCTRLSENSOR"/>
</dbReference>
<keyword evidence="4" id="KW-0902">Two-component regulatory system</keyword>
<evidence type="ECO:0000256" key="2">
    <source>
        <dbReference type="ARBA" id="ARBA00012438"/>
    </source>
</evidence>
<dbReference type="Gene3D" id="3.40.50.2300">
    <property type="match status" value="1"/>
</dbReference>
<dbReference type="SUPFAM" id="SSF53850">
    <property type="entry name" value="Periplasmic binding protein-like II"/>
    <property type="match status" value="1"/>
</dbReference>
<accession>A0A1F6GRK5</accession>
<comment type="caution">
    <text evidence="11">The sequence shown here is derived from an EMBL/GenBank/DDBJ whole genome shotgun (WGS) entry which is preliminary data.</text>
</comment>
<evidence type="ECO:0000256" key="8">
    <source>
        <dbReference type="SAM" id="Phobius"/>
    </source>
</evidence>
<keyword evidence="6" id="KW-0175">Coiled coil</keyword>
<evidence type="ECO:0000256" key="5">
    <source>
        <dbReference type="PROSITE-ProRule" id="PRU00169"/>
    </source>
</evidence>
<proteinExistence type="predicted"/>
<dbReference type="InterPro" id="IPR001789">
    <property type="entry name" value="Sig_transdc_resp-reg_receiver"/>
</dbReference>
<dbReference type="SUPFAM" id="SSF55874">
    <property type="entry name" value="ATPase domain of HSP90 chaperone/DNA topoisomerase II/histidine kinase"/>
    <property type="match status" value="1"/>
</dbReference>
<comment type="catalytic activity">
    <reaction evidence="1">
        <text>ATP + protein L-histidine = ADP + protein N-phospho-L-histidine.</text>
        <dbReference type="EC" id="2.7.13.3"/>
    </reaction>
</comment>
<evidence type="ECO:0000256" key="1">
    <source>
        <dbReference type="ARBA" id="ARBA00000085"/>
    </source>
</evidence>
<dbReference type="Pfam" id="PF02518">
    <property type="entry name" value="HATPase_c"/>
    <property type="match status" value="1"/>
</dbReference>
<evidence type="ECO:0000256" key="3">
    <source>
        <dbReference type="ARBA" id="ARBA00022553"/>
    </source>
</evidence>
<feature type="coiled-coil region" evidence="6">
    <location>
        <begin position="366"/>
        <end position="393"/>
    </location>
</feature>
<keyword evidence="8" id="KW-0472">Membrane</keyword>
<dbReference type="Pfam" id="PF00072">
    <property type="entry name" value="Response_reg"/>
    <property type="match status" value="1"/>
</dbReference>
<evidence type="ECO:0000259" key="10">
    <source>
        <dbReference type="PROSITE" id="PS50110"/>
    </source>
</evidence>
<dbReference type="InterPro" id="IPR004358">
    <property type="entry name" value="Sig_transdc_His_kin-like_C"/>
</dbReference>
<evidence type="ECO:0000256" key="6">
    <source>
        <dbReference type="SAM" id="Coils"/>
    </source>
</evidence>